<comment type="caution">
    <text evidence="2">The sequence shown here is derived from an EMBL/GenBank/DDBJ whole genome shotgun (WGS) entry which is preliminary data.</text>
</comment>
<evidence type="ECO:0000259" key="1">
    <source>
        <dbReference type="SMART" id="SM00731"/>
    </source>
</evidence>
<feature type="domain" description="SprT-like" evidence="1">
    <location>
        <begin position="5"/>
        <end position="145"/>
    </location>
</feature>
<dbReference type="GO" id="GO:0006950">
    <property type="term" value="P:response to stress"/>
    <property type="evidence" value="ECO:0007669"/>
    <property type="project" value="UniProtKB-ARBA"/>
</dbReference>
<protein>
    <submittedName>
        <fullName evidence="2">SprT family protein</fullName>
    </submittedName>
</protein>
<evidence type="ECO:0000313" key="3">
    <source>
        <dbReference type="Proteomes" id="UP000442244"/>
    </source>
</evidence>
<dbReference type="SMART" id="SM00731">
    <property type="entry name" value="SprT"/>
    <property type="match status" value="1"/>
</dbReference>
<dbReference type="EMBL" id="SDGY01000001">
    <property type="protein sequence ID" value="TYC47737.1"/>
    <property type="molecule type" value="Genomic_DNA"/>
</dbReference>
<sequence length="151" mass="18029">MDDNKQLQYLVEKISKQFFEQPFKHKASFNRRLRTTGGRYLLTTHNLEFNPKMVKTADFVGIIKHELVHYHLHLNHQGYRHQDKDFKKLLIKVGGARYAPDIGKRQHAQHQWLYRCANGHRIIRKRKFPVARYRCGQCQSEIKFIGELSNK</sequence>
<proteinExistence type="predicted"/>
<name>A0A6P2CU19_9LACO</name>
<evidence type="ECO:0000313" key="2">
    <source>
        <dbReference type="EMBL" id="TYC47737.1"/>
    </source>
</evidence>
<organism evidence="2 3">
    <name type="scientific">Leuconostoc litchii</name>
    <dbReference type="NCBI Taxonomy" id="1981069"/>
    <lineage>
        <taxon>Bacteria</taxon>
        <taxon>Bacillati</taxon>
        <taxon>Bacillota</taxon>
        <taxon>Bacilli</taxon>
        <taxon>Lactobacillales</taxon>
        <taxon>Lactobacillaceae</taxon>
        <taxon>Leuconostoc</taxon>
    </lineage>
</organism>
<gene>
    <name evidence="2" type="ORF">ESZ47_04390</name>
</gene>
<keyword evidence="3" id="KW-1185">Reference proteome</keyword>
<dbReference type="Proteomes" id="UP000442244">
    <property type="component" value="Unassembled WGS sequence"/>
</dbReference>
<reference evidence="2 3" key="1">
    <citation type="submission" date="2019-01" db="EMBL/GenBank/DDBJ databases">
        <title>Leuconostoc litchii sp. nov., a novel lactic acid bacterium isolated from lychee.</title>
        <authorList>
            <person name="Wang L.-T."/>
        </authorList>
    </citation>
    <scope>NUCLEOTIDE SEQUENCE [LARGE SCALE GENOMIC DNA]</scope>
    <source>
        <strain evidence="2 3">MB7</strain>
    </source>
</reference>
<dbReference type="OrthoDB" id="9799909at2"/>
<accession>A0A6P2CU19</accession>
<dbReference type="NCBIfam" id="NF003339">
    <property type="entry name" value="PRK04351.1"/>
    <property type="match status" value="1"/>
</dbReference>
<dbReference type="InterPro" id="IPR006640">
    <property type="entry name" value="SprT-like_domain"/>
</dbReference>
<dbReference type="Pfam" id="PF10263">
    <property type="entry name" value="SprT-like"/>
    <property type="match status" value="1"/>
</dbReference>
<dbReference type="RefSeq" id="WP_148605734.1">
    <property type="nucleotide sequence ID" value="NZ_BSUV01000001.1"/>
</dbReference>
<dbReference type="AlphaFoldDB" id="A0A6P2CU19"/>